<reference evidence="2 3" key="1">
    <citation type="submission" date="2019-03" db="EMBL/GenBank/DDBJ databases">
        <title>Genomics of glacier-inhabiting Cryobacterium strains.</title>
        <authorList>
            <person name="Liu Q."/>
            <person name="Xin Y.-H."/>
        </authorList>
    </citation>
    <scope>NUCLEOTIDE SEQUENCE [LARGE SCALE GENOMIC DNA]</scope>
    <source>
        <strain evidence="2 3">HLT2-23</strain>
    </source>
</reference>
<keyword evidence="1" id="KW-1133">Transmembrane helix</keyword>
<dbReference type="RefSeq" id="WP_134501249.1">
    <property type="nucleotide sequence ID" value="NZ_SOEY01000003.1"/>
</dbReference>
<proteinExistence type="predicted"/>
<dbReference type="OrthoDB" id="5119430at2"/>
<keyword evidence="1" id="KW-0812">Transmembrane</keyword>
<organism evidence="2 3">
    <name type="scientific">Cryobacterium glaciale</name>
    <dbReference type="NCBI Taxonomy" id="1259145"/>
    <lineage>
        <taxon>Bacteria</taxon>
        <taxon>Bacillati</taxon>
        <taxon>Actinomycetota</taxon>
        <taxon>Actinomycetes</taxon>
        <taxon>Micrococcales</taxon>
        <taxon>Microbacteriaceae</taxon>
        <taxon>Cryobacterium</taxon>
    </lineage>
</organism>
<comment type="caution">
    <text evidence="2">The sequence shown here is derived from an EMBL/GenBank/DDBJ whole genome shotgun (WGS) entry which is preliminary data.</text>
</comment>
<keyword evidence="1" id="KW-0472">Membrane</keyword>
<dbReference type="AlphaFoldDB" id="A0A4R8V4J1"/>
<feature type="transmembrane region" description="Helical" evidence="1">
    <location>
        <begin position="43"/>
        <end position="62"/>
    </location>
</feature>
<protein>
    <submittedName>
        <fullName evidence="2">Uncharacterized protein</fullName>
    </submittedName>
</protein>
<evidence type="ECO:0000313" key="2">
    <source>
        <dbReference type="EMBL" id="TFB76847.1"/>
    </source>
</evidence>
<sequence length="195" mass="22057">MKEVMAKAIKALLGLFLLVGIAYVAWWLGSAILKAFLGLNPTTMTAIAGFTGLLLVPIVTYFTTRSLERRRSLENAVREHKTKLYDELIRGLMRMLNLQKLPETMRPDEMQEFFASITPPLISYGSRGVIRNWNAFRKVSRENIGDTSAIMLSFEGLLKAMRQDLGHSSFNHQPGELLGIFINDVDEILQKKKNV</sequence>
<gene>
    <name evidence="2" type="ORF">E3O06_01370</name>
</gene>
<evidence type="ECO:0000313" key="3">
    <source>
        <dbReference type="Proteomes" id="UP000298173"/>
    </source>
</evidence>
<name>A0A4R8V4J1_9MICO</name>
<dbReference type="EMBL" id="SOEY01000003">
    <property type="protein sequence ID" value="TFB76847.1"/>
    <property type="molecule type" value="Genomic_DNA"/>
</dbReference>
<keyword evidence="3" id="KW-1185">Reference proteome</keyword>
<accession>A0A4R8V4J1</accession>
<feature type="transmembrane region" description="Helical" evidence="1">
    <location>
        <begin position="12"/>
        <end position="37"/>
    </location>
</feature>
<evidence type="ECO:0000256" key="1">
    <source>
        <dbReference type="SAM" id="Phobius"/>
    </source>
</evidence>
<dbReference type="Proteomes" id="UP000298173">
    <property type="component" value="Unassembled WGS sequence"/>
</dbReference>